<dbReference type="EMBL" id="AHAT01002708">
    <property type="status" value="NOT_ANNOTATED_CDS"/>
    <property type="molecule type" value="Genomic_DNA"/>
</dbReference>
<evidence type="ECO:0000256" key="2">
    <source>
        <dbReference type="ARBA" id="ARBA00022525"/>
    </source>
</evidence>
<dbReference type="EMBL" id="AHAT01002709">
    <property type="status" value="NOT_ANNOTATED_CDS"/>
    <property type="molecule type" value="Genomic_DNA"/>
</dbReference>
<protein>
    <submittedName>
        <fullName evidence="9">Selenoprotein P</fullName>
    </submittedName>
</protein>
<evidence type="ECO:0000256" key="1">
    <source>
        <dbReference type="ARBA" id="ARBA00004613"/>
    </source>
</evidence>
<comment type="subcellular location">
    <subcellularLocation>
        <location evidence="1">Secreted</location>
    </subcellularLocation>
</comment>
<feature type="chain" id="PRO_5004866283" evidence="7">
    <location>
        <begin position="22"/>
        <end position="290"/>
    </location>
</feature>
<proteinExistence type="predicted"/>
<feature type="signal peptide" evidence="7">
    <location>
        <begin position="1"/>
        <end position="21"/>
    </location>
</feature>
<dbReference type="InParanoid" id="W5MN82"/>
<keyword evidence="4" id="KW-0712">Selenocysteine</keyword>
<feature type="compositionally biased region" description="Low complexity" evidence="6">
    <location>
        <begin position="255"/>
        <end position="267"/>
    </location>
</feature>
<evidence type="ECO:0000256" key="4">
    <source>
        <dbReference type="ARBA" id="ARBA00022933"/>
    </source>
</evidence>
<reference evidence="9" key="3">
    <citation type="submission" date="2025-09" db="UniProtKB">
        <authorList>
            <consortium name="Ensembl"/>
        </authorList>
    </citation>
    <scope>IDENTIFICATION</scope>
</reference>
<dbReference type="STRING" id="7918.ENSLOCP00000009841"/>
<reference evidence="10" key="1">
    <citation type="submission" date="2011-12" db="EMBL/GenBank/DDBJ databases">
        <title>The Draft Genome of Lepisosteus oculatus.</title>
        <authorList>
            <consortium name="The Broad Institute Genome Assembly &amp; Analysis Group"/>
            <consortium name="Computational R&amp;D Group"/>
            <consortium name="and Sequencing Platform"/>
            <person name="Di Palma F."/>
            <person name="Alfoldi J."/>
            <person name="Johnson J."/>
            <person name="Berlin A."/>
            <person name="Gnerre S."/>
            <person name="Jaffe D."/>
            <person name="MacCallum I."/>
            <person name="Young S."/>
            <person name="Walker B.J."/>
            <person name="Lander E.S."/>
            <person name="Lindblad-Toh K."/>
        </authorList>
    </citation>
    <scope>NUCLEOTIDE SEQUENCE [LARGE SCALE GENOMIC DNA]</scope>
</reference>
<sequence>MWTGLSLVLAVALLPVGGAESEGGGGRCKTPPEWAVGNEQPMTDSAGRVTVVALLQLNYLVQNLIFLNRLDVLRLRLEQQGLVNISYVVVNHQGEQSHRLYPVLKKKMSQKIRVYDQDPLQEDVWKILSGEKDDFLIYDRCGSLTHHLGLPYSMLTMSYVEDAIRDTYCKDICGNCSLESSSLPVTCNSTVKPEGKPEDKPEESPESHGHPHAHGHGHHHSEEGRQSHRRHSSHGHHHGHGRHHHGSQQEFNNGQTQRHSQTHQQQQLIKNPSLLSQQEVVDFPLRIEWP</sequence>
<evidence type="ECO:0000313" key="10">
    <source>
        <dbReference type="Proteomes" id="UP000018468"/>
    </source>
</evidence>
<evidence type="ECO:0000256" key="5">
    <source>
        <dbReference type="ARBA" id="ARBA00023180"/>
    </source>
</evidence>
<evidence type="ECO:0000256" key="6">
    <source>
        <dbReference type="SAM" id="MobiDB-lite"/>
    </source>
</evidence>
<dbReference type="GO" id="GO:0001887">
    <property type="term" value="P:selenium compound metabolic process"/>
    <property type="evidence" value="ECO:0000318"/>
    <property type="project" value="GO_Central"/>
</dbReference>
<accession>W5MN82</accession>
<dbReference type="OMA" id="WRIGEED"/>
<dbReference type="AlphaFoldDB" id="W5MN82"/>
<evidence type="ECO:0000256" key="3">
    <source>
        <dbReference type="ARBA" id="ARBA00022729"/>
    </source>
</evidence>
<keyword evidence="10" id="KW-1185">Reference proteome</keyword>
<dbReference type="FunCoup" id="W5MN82">
    <property type="interactions" value="27"/>
</dbReference>
<dbReference type="Proteomes" id="UP000018468">
    <property type="component" value="Linkage group LG2"/>
</dbReference>
<dbReference type="Ensembl" id="ENSLOCT00000009852.1">
    <property type="protein sequence ID" value="ENSLOCP00000009841.1"/>
    <property type="gene ID" value="ENSLOCG00000008094.1"/>
</dbReference>
<dbReference type="GO" id="GO:0008430">
    <property type="term" value="F:selenium binding"/>
    <property type="evidence" value="ECO:0000318"/>
    <property type="project" value="GO_Central"/>
</dbReference>
<dbReference type="PANTHER" id="PTHR10105">
    <property type="entry name" value="SELENOPROTEIN P"/>
    <property type="match status" value="1"/>
</dbReference>
<feature type="compositionally biased region" description="Basic residues" evidence="6">
    <location>
        <begin position="227"/>
        <end position="246"/>
    </location>
</feature>
<keyword evidence="3 7" id="KW-0732">Signal</keyword>
<dbReference type="HOGENOM" id="CLU_064314_1_1_1"/>
<feature type="compositionally biased region" description="Basic and acidic residues" evidence="6">
    <location>
        <begin position="193"/>
        <end position="209"/>
    </location>
</feature>
<keyword evidence="5" id="KW-0325">Glycoprotein</keyword>
<dbReference type="GO" id="GO:0005576">
    <property type="term" value="C:extracellular region"/>
    <property type="evidence" value="ECO:0000318"/>
    <property type="project" value="GO_Central"/>
</dbReference>
<dbReference type="Pfam" id="PF04592">
    <property type="entry name" value="SelP_N"/>
    <property type="match status" value="1"/>
</dbReference>
<evidence type="ECO:0000256" key="7">
    <source>
        <dbReference type="SAM" id="SignalP"/>
    </source>
</evidence>
<dbReference type="GeneTree" id="ENSGT00510000049326"/>
<feature type="compositionally biased region" description="Basic residues" evidence="6">
    <location>
        <begin position="210"/>
        <end position="219"/>
    </location>
</feature>
<organism evidence="9 10">
    <name type="scientific">Lepisosteus oculatus</name>
    <name type="common">Spotted gar</name>
    <dbReference type="NCBI Taxonomy" id="7918"/>
    <lineage>
        <taxon>Eukaryota</taxon>
        <taxon>Metazoa</taxon>
        <taxon>Chordata</taxon>
        <taxon>Craniata</taxon>
        <taxon>Vertebrata</taxon>
        <taxon>Euteleostomi</taxon>
        <taxon>Actinopterygii</taxon>
        <taxon>Neopterygii</taxon>
        <taxon>Holostei</taxon>
        <taxon>Semionotiformes</taxon>
        <taxon>Lepisosteidae</taxon>
        <taxon>Lepisosteus</taxon>
    </lineage>
</organism>
<name>W5MN82_LEPOC</name>
<dbReference type="PANTHER" id="PTHR10105:SF3">
    <property type="entry name" value="SELENOPROTEIN P"/>
    <property type="match status" value="1"/>
</dbReference>
<dbReference type="Bgee" id="ENSLOCG00000008094">
    <property type="expression patterns" value="Expressed in liver and 13 other cell types or tissues"/>
</dbReference>
<keyword evidence="2" id="KW-0964">Secreted</keyword>
<feature type="region of interest" description="Disordered" evidence="6">
    <location>
        <begin position="19"/>
        <end position="40"/>
    </location>
</feature>
<evidence type="ECO:0000259" key="8">
    <source>
        <dbReference type="Pfam" id="PF04592"/>
    </source>
</evidence>
<dbReference type="InterPro" id="IPR007671">
    <property type="entry name" value="Selenoprotein-P_N"/>
</dbReference>
<reference evidence="9" key="2">
    <citation type="submission" date="2025-08" db="UniProtKB">
        <authorList>
            <consortium name="Ensembl"/>
        </authorList>
    </citation>
    <scope>IDENTIFICATION</scope>
</reference>
<dbReference type="eggNOG" id="ENOG502QWRU">
    <property type="taxonomic scope" value="Eukaryota"/>
</dbReference>
<dbReference type="InterPro" id="IPR037941">
    <property type="entry name" value="SeP"/>
</dbReference>
<feature type="domain" description="Selenoprotein P N-terminal" evidence="8">
    <location>
        <begin position="23"/>
        <end position="266"/>
    </location>
</feature>
<evidence type="ECO:0000313" key="9">
    <source>
        <dbReference type="Ensembl" id="ENSLOCP00000009841.1"/>
    </source>
</evidence>
<feature type="region of interest" description="Disordered" evidence="6">
    <location>
        <begin position="184"/>
        <end position="273"/>
    </location>
</feature>